<dbReference type="AlphaFoldDB" id="A0A7R8VFF6"/>
<gene>
    <name evidence="1" type="ORF">TDIB3V08_LOCUS3817</name>
</gene>
<dbReference type="EMBL" id="OA565680">
    <property type="protein sequence ID" value="CAD7197511.1"/>
    <property type="molecule type" value="Genomic_DNA"/>
</dbReference>
<accession>A0A7R8VFF6</accession>
<evidence type="ECO:0000313" key="1">
    <source>
        <dbReference type="EMBL" id="CAD7197511.1"/>
    </source>
</evidence>
<reference evidence="1" key="1">
    <citation type="submission" date="2020-11" db="EMBL/GenBank/DDBJ databases">
        <authorList>
            <person name="Tran Van P."/>
        </authorList>
    </citation>
    <scope>NUCLEOTIDE SEQUENCE</scope>
</reference>
<organism evidence="1">
    <name type="scientific">Timema douglasi</name>
    <name type="common">Walking stick</name>
    <dbReference type="NCBI Taxonomy" id="61478"/>
    <lineage>
        <taxon>Eukaryota</taxon>
        <taxon>Metazoa</taxon>
        <taxon>Ecdysozoa</taxon>
        <taxon>Arthropoda</taxon>
        <taxon>Hexapoda</taxon>
        <taxon>Insecta</taxon>
        <taxon>Pterygota</taxon>
        <taxon>Neoptera</taxon>
        <taxon>Polyneoptera</taxon>
        <taxon>Phasmatodea</taxon>
        <taxon>Timematodea</taxon>
        <taxon>Timematoidea</taxon>
        <taxon>Timematidae</taxon>
        <taxon>Timema</taxon>
    </lineage>
</organism>
<sequence>MVLDVIRETLKQNNRRDLRHSPVDWACGEQRLKASGRTSLTQDNKTLKARTPKLENSSREHITESGITLQADDSAHASKSTVGIPKKMDQRGESILPLAMLTLSVGVILIKRRRHIKWRNRRWGSKPINRLRDTEVMLKPSVRTYRTTSALEVLLDKKQLSSVQADVNNAVVERSFSVNKECLVENLLEDSLIAQRVIYDAAG</sequence>
<protein>
    <submittedName>
        <fullName evidence="1">Uncharacterized protein</fullName>
    </submittedName>
</protein>
<proteinExistence type="predicted"/>
<name>A0A7R8VFF6_TIMDO</name>